<organism evidence="2 3">
    <name type="scientific">Marchantia polymorpha subsp. ruderalis</name>
    <dbReference type="NCBI Taxonomy" id="1480154"/>
    <lineage>
        <taxon>Eukaryota</taxon>
        <taxon>Viridiplantae</taxon>
        <taxon>Streptophyta</taxon>
        <taxon>Embryophyta</taxon>
        <taxon>Marchantiophyta</taxon>
        <taxon>Marchantiopsida</taxon>
        <taxon>Marchantiidae</taxon>
        <taxon>Marchantiales</taxon>
        <taxon>Marchantiaceae</taxon>
        <taxon>Marchantia</taxon>
    </lineage>
</organism>
<proteinExistence type="predicted"/>
<gene>
    <name evidence="2" type="ORF">AXG93_3817s1280</name>
</gene>
<dbReference type="EMBL" id="LVLJ01002165">
    <property type="protein sequence ID" value="OAE26565.1"/>
    <property type="molecule type" value="Genomic_DNA"/>
</dbReference>
<dbReference type="AlphaFoldDB" id="A0A176W252"/>
<protein>
    <submittedName>
        <fullName evidence="2">Uncharacterized protein</fullName>
    </submittedName>
</protein>
<comment type="caution">
    <text evidence="2">The sequence shown here is derived from an EMBL/GenBank/DDBJ whole genome shotgun (WGS) entry which is preliminary data.</text>
</comment>
<evidence type="ECO:0000313" key="3">
    <source>
        <dbReference type="Proteomes" id="UP000077202"/>
    </source>
</evidence>
<evidence type="ECO:0000313" key="2">
    <source>
        <dbReference type="EMBL" id="OAE26565.1"/>
    </source>
</evidence>
<dbReference type="Proteomes" id="UP000077202">
    <property type="component" value="Unassembled WGS sequence"/>
</dbReference>
<sequence>MSTSRSSMKFFEITETVLPDAPAGRTDGRTKSWSKASESQDEEMRHTTWSCGDGVDDRKKMSDTAFACDVRLPNYYYCGSR</sequence>
<reference evidence="2" key="1">
    <citation type="submission" date="2016-03" db="EMBL/GenBank/DDBJ databases">
        <title>Mechanisms controlling the formation of the plant cell surface in tip-growing cells are functionally conserved among land plants.</title>
        <authorList>
            <person name="Honkanen S."/>
            <person name="Jones V.A."/>
            <person name="Morieri G."/>
            <person name="Champion C."/>
            <person name="Hetherington A.J."/>
            <person name="Kelly S."/>
            <person name="Saint-Marcoux D."/>
            <person name="Proust H."/>
            <person name="Prescott H."/>
            <person name="Dolan L."/>
        </authorList>
    </citation>
    <scope>NUCLEOTIDE SEQUENCE [LARGE SCALE GENOMIC DNA]</scope>
    <source>
        <tissue evidence="2">Whole gametophyte</tissue>
    </source>
</reference>
<evidence type="ECO:0000256" key="1">
    <source>
        <dbReference type="SAM" id="MobiDB-lite"/>
    </source>
</evidence>
<accession>A0A176W252</accession>
<name>A0A176W252_MARPO</name>
<keyword evidence="3" id="KW-1185">Reference proteome</keyword>
<feature type="region of interest" description="Disordered" evidence="1">
    <location>
        <begin position="19"/>
        <end position="53"/>
    </location>
</feature>